<protein>
    <submittedName>
        <fullName evidence="2">Uncharacterized protein</fullName>
    </submittedName>
</protein>
<evidence type="ECO:0000313" key="3">
    <source>
        <dbReference type="Proteomes" id="UP001202674"/>
    </source>
</evidence>
<proteinExistence type="predicted"/>
<evidence type="ECO:0000313" key="2">
    <source>
        <dbReference type="EMBL" id="MCL9813697.1"/>
    </source>
</evidence>
<organism evidence="2 3">
    <name type="scientific">Natranaeroarchaeum aerophilus</name>
    <dbReference type="NCBI Taxonomy" id="2917711"/>
    <lineage>
        <taxon>Archaea</taxon>
        <taxon>Methanobacteriati</taxon>
        <taxon>Methanobacteriota</taxon>
        <taxon>Stenosarchaea group</taxon>
        <taxon>Halobacteria</taxon>
        <taxon>Halobacteriales</taxon>
        <taxon>Natronoarchaeaceae</taxon>
        <taxon>Natranaeroarchaeum</taxon>
    </lineage>
</organism>
<evidence type="ECO:0000256" key="1">
    <source>
        <dbReference type="SAM" id="MobiDB-lite"/>
    </source>
</evidence>
<name>A0AAE3FQB9_9EURY</name>
<gene>
    <name evidence="2" type="ORF">AArcSt11_08535</name>
</gene>
<sequence>MAGCIGDDEEPGEEPDEEHEEPEDPGEPADGEDDTDEEANGVLVEGGDSHSFDGSGPEVTPEIELRQGVLTVEFTHDGERNFRARMVNIEGEPWEDIQLLNVFRGTDGSSMMAVDGGLYRVDINADGDWTIDIDQPEILTEDVEEAPFETSGSGWAWRGPFRAEGVSEVNATHDGERNFIAWTHDAGGNQSLLINEIGEYEGTNIFRPDEGAFWINIEADGNWSIEIE</sequence>
<comment type="caution">
    <text evidence="2">The sequence shown here is derived from an EMBL/GenBank/DDBJ whole genome shotgun (WGS) entry which is preliminary data.</text>
</comment>
<accession>A0AAE3FQB9</accession>
<keyword evidence="3" id="KW-1185">Reference proteome</keyword>
<feature type="compositionally biased region" description="Acidic residues" evidence="1">
    <location>
        <begin position="1"/>
        <end position="39"/>
    </location>
</feature>
<feature type="region of interest" description="Disordered" evidence="1">
    <location>
        <begin position="1"/>
        <end position="61"/>
    </location>
</feature>
<dbReference type="Proteomes" id="UP001202674">
    <property type="component" value="Unassembled WGS sequence"/>
</dbReference>
<reference evidence="2 3" key="1">
    <citation type="journal article" date="2022" name="Syst. Appl. Microbiol.">
        <title>Natronocalculus amylovorans gen. nov., sp. nov., and Natranaeroarchaeum aerophilus sp. nov., dominant culturable amylolytic natronoarchaea from hypersaline soda lakes in southwestern Siberia.</title>
        <authorList>
            <person name="Sorokin D.Y."/>
            <person name="Elcheninov A.G."/>
            <person name="Khizhniak T.V."/>
            <person name="Koenen M."/>
            <person name="Bale N.J."/>
            <person name="Damste J.S.S."/>
            <person name="Kublanov I.V."/>
        </authorList>
    </citation>
    <scope>NUCLEOTIDE SEQUENCE [LARGE SCALE GENOMIC DNA]</scope>
    <source>
        <strain evidence="2 3">AArc-St1-1</strain>
    </source>
</reference>
<dbReference type="AlphaFoldDB" id="A0AAE3FQB9"/>
<dbReference type="EMBL" id="JAKRVY010000003">
    <property type="protein sequence ID" value="MCL9813697.1"/>
    <property type="molecule type" value="Genomic_DNA"/>
</dbReference>